<gene>
    <name evidence="1" type="ORF">KIN20_020476</name>
</gene>
<dbReference type="Proteomes" id="UP001196413">
    <property type="component" value="Unassembled WGS sequence"/>
</dbReference>
<evidence type="ECO:0000313" key="2">
    <source>
        <dbReference type="Proteomes" id="UP001196413"/>
    </source>
</evidence>
<proteinExistence type="predicted"/>
<reference evidence="1" key="1">
    <citation type="submission" date="2021-06" db="EMBL/GenBank/DDBJ databases">
        <title>Parelaphostrongylus tenuis whole genome reference sequence.</title>
        <authorList>
            <person name="Garwood T.J."/>
            <person name="Larsen P.A."/>
            <person name="Fountain-Jones N.M."/>
            <person name="Garbe J.R."/>
            <person name="Macchietto M.G."/>
            <person name="Kania S.A."/>
            <person name="Gerhold R.W."/>
            <person name="Richards J.E."/>
            <person name="Wolf T.M."/>
        </authorList>
    </citation>
    <scope>NUCLEOTIDE SEQUENCE</scope>
    <source>
        <strain evidence="1">MNPRO001-30</strain>
        <tissue evidence="1">Meninges</tissue>
    </source>
</reference>
<accession>A0AAD5MMP1</accession>
<organism evidence="1 2">
    <name type="scientific">Parelaphostrongylus tenuis</name>
    <name type="common">Meningeal worm</name>
    <dbReference type="NCBI Taxonomy" id="148309"/>
    <lineage>
        <taxon>Eukaryota</taxon>
        <taxon>Metazoa</taxon>
        <taxon>Ecdysozoa</taxon>
        <taxon>Nematoda</taxon>
        <taxon>Chromadorea</taxon>
        <taxon>Rhabditida</taxon>
        <taxon>Rhabditina</taxon>
        <taxon>Rhabditomorpha</taxon>
        <taxon>Strongyloidea</taxon>
        <taxon>Metastrongylidae</taxon>
        <taxon>Parelaphostrongylus</taxon>
    </lineage>
</organism>
<protein>
    <submittedName>
        <fullName evidence="1">Uncharacterized protein</fullName>
    </submittedName>
</protein>
<comment type="caution">
    <text evidence="1">The sequence shown here is derived from an EMBL/GenBank/DDBJ whole genome shotgun (WGS) entry which is preliminary data.</text>
</comment>
<evidence type="ECO:0000313" key="1">
    <source>
        <dbReference type="EMBL" id="KAJ1361262.1"/>
    </source>
</evidence>
<sequence length="94" mass="10623">MANDRRMVDENPTYGTEEVQFQQIDEYNPNPQPVPEVIEAPTQELAVDVTPSVGAFVSQKWFLFVVSGPCDDFYVVLPTYRKRSLTPDALIVTT</sequence>
<keyword evidence="2" id="KW-1185">Reference proteome</keyword>
<name>A0AAD5MMP1_PARTN</name>
<dbReference type="EMBL" id="JAHQIW010004147">
    <property type="protein sequence ID" value="KAJ1361262.1"/>
    <property type="molecule type" value="Genomic_DNA"/>
</dbReference>
<dbReference type="AlphaFoldDB" id="A0AAD5MMP1"/>